<protein>
    <submittedName>
        <fullName evidence="2">DUF5675 family protein</fullName>
    </submittedName>
</protein>
<dbReference type="EMBL" id="JBHUPA010000016">
    <property type="protein sequence ID" value="MFD2964551.1"/>
    <property type="molecule type" value="Genomic_DNA"/>
</dbReference>
<dbReference type="RefSeq" id="WP_377612795.1">
    <property type="nucleotide sequence ID" value="NZ_JBHUPA010000016.1"/>
</dbReference>
<feature type="domain" description="DUF5675" evidence="1">
    <location>
        <begin position="4"/>
        <end position="131"/>
    </location>
</feature>
<proteinExistence type="predicted"/>
<keyword evidence="3" id="KW-1185">Reference proteome</keyword>
<organism evidence="2 3">
    <name type="scientific">Olivibacter jilunii</name>
    <dbReference type="NCBI Taxonomy" id="985016"/>
    <lineage>
        <taxon>Bacteria</taxon>
        <taxon>Pseudomonadati</taxon>
        <taxon>Bacteroidota</taxon>
        <taxon>Sphingobacteriia</taxon>
        <taxon>Sphingobacteriales</taxon>
        <taxon>Sphingobacteriaceae</taxon>
        <taxon>Olivibacter</taxon>
    </lineage>
</organism>
<dbReference type="Pfam" id="PF18925">
    <property type="entry name" value="DUF5675"/>
    <property type="match status" value="1"/>
</dbReference>
<reference evidence="3" key="1">
    <citation type="journal article" date="2019" name="Int. J. Syst. Evol. Microbiol.">
        <title>The Global Catalogue of Microorganisms (GCM) 10K type strain sequencing project: providing services to taxonomists for standard genome sequencing and annotation.</title>
        <authorList>
            <consortium name="The Broad Institute Genomics Platform"/>
            <consortium name="The Broad Institute Genome Sequencing Center for Infectious Disease"/>
            <person name="Wu L."/>
            <person name="Ma J."/>
        </authorList>
    </citation>
    <scope>NUCLEOTIDE SEQUENCE [LARGE SCALE GENOMIC DNA]</scope>
    <source>
        <strain evidence="3">KCTC 23098</strain>
    </source>
</reference>
<name>A0ABW6B565_9SPHI</name>
<gene>
    <name evidence="2" type="ORF">ACFS6J_22310</name>
</gene>
<dbReference type="Proteomes" id="UP001597560">
    <property type="component" value="Unassembled WGS sequence"/>
</dbReference>
<sequence length="147" mass="16495">MIKLIRIAEGIHTTLGQLYIDNLFQCYILEDKIRDEKILGETAIPAGTYQLGLNKLAGMNAKYQSRYSSMHKGMVEIRGIPNFSLVFFHIGNYHTDTRGCPLTGSYYQLIDGDYRVLHSADAYKRVYPLLAECAAAGSSLIISQCDH</sequence>
<dbReference type="InterPro" id="IPR043732">
    <property type="entry name" value="DUF5675"/>
</dbReference>
<comment type="caution">
    <text evidence="2">The sequence shown here is derived from an EMBL/GenBank/DDBJ whole genome shotgun (WGS) entry which is preliminary data.</text>
</comment>
<accession>A0ABW6B565</accession>
<evidence type="ECO:0000259" key="1">
    <source>
        <dbReference type="Pfam" id="PF18925"/>
    </source>
</evidence>
<evidence type="ECO:0000313" key="2">
    <source>
        <dbReference type="EMBL" id="MFD2964551.1"/>
    </source>
</evidence>
<evidence type="ECO:0000313" key="3">
    <source>
        <dbReference type="Proteomes" id="UP001597560"/>
    </source>
</evidence>